<gene>
    <name evidence="4" type="ORF">NCTC11807_00708</name>
</gene>
<dbReference type="AlphaFoldDB" id="A0A380H1K5"/>
<dbReference type="SUPFAM" id="SSF46689">
    <property type="entry name" value="Homeodomain-like"/>
    <property type="match status" value="1"/>
</dbReference>
<dbReference type="InterPro" id="IPR039532">
    <property type="entry name" value="TetR_C_Firmicutes"/>
</dbReference>
<accession>A0A380H1K5</accession>
<dbReference type="EMBL" id="UHDZ01000001">
    <property type="protein sequence ID" value="SUM69018.1"/>
    <property type="molecule type" value="Genomic_DNA"/>
</dbReference>
<protein>
    <submittedName>
        <fullName evidence="4">Transcriptional regulator</fullName>
    </submittedName>
</protein>
<dbReference type="GO" id="GO:0003677">
    <property type="term" value="F:DNA binding"/>
    <property type="evidence" value="ECO:0007669"/>
    <property type="project" value="UniProtKB-UniRule"/>
</dbReference>
<dbReference type="InterPro" id="IPR001647">
    <property type="entry name" value="HTH_TetR"/>
</dbReference>
<dbReference type="PROSITE" id="PS50977">
    <property type="entry name" value="HTH_TETR_2"/>
    <property type="match status" value="1"/>
</dbReference>
<dbReference type="InterPro" id="IPR050624">
    <property type="entry name" value="HTH-type_Tx_Regulator"/>
</dbReference>
<dbReference type="PANTHER" id="PTHR43479">
    <property type="entry name" value="ACREF/ENVCD OPERON REPRESSOR-RELATED"/>
    <property type="match status" value="1"/>
</dbReference>
<dbReference type="Gene3D" id="1.10.357.10">
    <property type="entry name" value="Tetracycline Repressor, domain 2"/>
    <property type="match status" value="1"/>
</dbReference>
<dbReference type="Proteomes" id="UP000255425">
    <property type="component" value="Unassembled WGS sequence"/>
</dbReference>
<reference evidence="4 5" key="1">
    <citation type="submission" date="2018-06" db="EMBL/GenBank/DDBJ databases">
        <authorList>
            <consortium name="Pathogen Informatics"/>
            <person name="Doyle S."/>
        </authorList>
    </citation>
    <scope>NUCLEOTIDE SEQUENCE [LARGE SCALE GENOMIC DNA]</scope>
    <source>
        <strain evidence="4 5">NCTC11807</strain>
    </source>
</reference>
<dbReference type="RefSeq" id="WP_115312767.1">
    <property type="nucleotide sequence ID" value="NZ_CP066042.1"/>
</dbReference>
<proteinExistence type="predicted"/>
<evidence type="ECO:0000313" key="5">
    <source>
        <dbReference type="Proteomes" id="UP000255425"/>
    </source>
</evidence>
<evidence type="ECO:0000256" key="2">
    <source>
        <dbReference type="PROSITE-ProRule" id="PRU00335"/>
    </source>
</evidence>
<evidence type="ECO:0000313" key="4">
    <source>
        <dbReference type="EMBL" id="SUM69018.1"/>
    </source>
</evidence>
<name>A0A380H1K5_9STAP</name>
<organism evidence="4 5">
    <name type="scientific">Staphylococcus saccharolyticus</name>
    <dbReference type="NCBI Taxonomy" id="33028"/>
    <lineage>
        <taxon>Bacteria</taxon>
        <taxon>Bacillati</taxon>
        <taxon>Bacillota</taxon>
        <taxon>Bacilli</taxon>
        <taxon>Bacillales</taxon>
        <taxon>Staphylococcaceae</taxon>
        <taxon>Staphylococcus</taxon>
    </lineage>
</organism>
<dbReference type="PANTHER" id="PTHR43479:SF7">
    <property type="entry name" value="TETR-FAMILY TRANSCRIPTIONAL REGULATOR"/>
    <property type="match status" value="1"/>
</dbReference>
<feature type="domain" description="HTH tetR-type" evidence="3">
    <location>
        <begin position="3"/>
        <end position="63"/>
    </location>
</feature>
<dbReference type="Pfam" id="PF14278">
    <property type="entry name" value="TetR_C_8"/>
    <property type="match status" value="1"/>
</dbReference>
<keyword evidence="5" id="KW-1185">Reference proteome</keyword>
<keyword evidence="1 2" id="KW-0238">DNA-binding</keyword>
<sequence>MKQRAKYRIIKSLVELLEDYPFEEITTKMVCAYSGVNRSTFYDHFQDKYQLLEKIQNYHLNKYMTLLNSFYHDFHNIKTDQKKLYKFFLLIAKYIKRKEAYFKATLVTHPNKDIALDYINVTKCYYEKVMDRYETSITNKRMFIIYSVGGQAGIFIDWLRNGCEESPKEVAEVLLANTVKLQR</sequence>
<evidence type="ECO:0000259" key="3">
    <source>
        <dbReference type="PROSITE" id="PS50977"/>
    </source>
</evidence>
<evidence type="ECO:0000256" key="1">
    <source>
        <dbReference type="ARBA" id="ARBA00023125"/>
    </source>
</evidence>
<feature type="DNA-binding region" description="H-T-H motif" evidence="2">
    <location>
        <begin position="26"/>
        <end position="45"/>
    </location>
</feature>
<dbReference type="GeneID" id="63934874"/>
<dbReference type="InterPro" id="IPR009057">
    <property type="entry name" value="Homeodomain-like_sf"/>
</dbReference>
<dbReference type="Pfam" id="PF00440">
    <property type="entry name" value="TetR_N"/>
    <property type="match status" value="1"/>
</dbReference>